<dbReference type="STRING" id="679936.Sulac_2433"/>
<dbReference type="Pfam" id="PF02801">
    <property type="entry name" value="Ketoacyl-synt_C"/>
    <property type="match status" value="1"/>
</dbReference>
<evidence type="ECO:0000256" key="12">
    <source>
        <dbReference type="ARBA" id="ARBA00047318"/>
    </source>
</evidence>
<sequence length="424" mass="45720">MRDFISIERGDQFISMERVVITGMGVITPSGHGLEEFWQGITSGVSAVDLMTEYDLSEYPTRIAAQVHNFDPQKYLDRKDIRHMDRFVQLAIGAAQDAWDDAKIADQVDPTRAGVIVGNGIGGMHTLTEQHAVLLERGPSRVTPYFIPKMISNIAGGQLAIRFNLLGPNETVVTACASSGNAIGEGLRIIQHGEADVMLVGGTEAALIPLAFAGFCAMKATSTRNDDPRHASRPFDRDRDGFVMGEGAGFLVIERLDHAQRRGARIYAELAGYGRSSDAYHVVEPHPEGIGAGLAMQRALADAGLVPSEIDYINAHATSTPKGDIAETMAIKRVFGDHAYRLAVSSTKSSTGHLLGAAGAVEFIASILALQHQTVPPTINLENPDPDCDLYYVPNRPEARRLRAVMSNAFGFGGQNASLIAREI</sequence>
<comment type="catalytic activity">
    <reaction evidence="13 14">
        <text>a fatty acyl-[ACP] + malonyl-[ACP] + H(+) = a 3-oxoacyl-[ACP] + holo-[ACP] + CO2</text>
        <dbReference type="Rhea" id="RHEA:22836"/>
        <dbReference type="Rhea" id="RHEA-COMP:9623"/>
        <dbReference type="Rhea" id="RHEA-COMP:9685"/>
        <dbReference type="Rhea" id="RHEA-COMP:9916"/>
        <dbReference type="Rhea" id="RHEA-COMP:14125"/>
        <dbReference type="ChEBI" id="CHEBI:15378"/>
        <dbReference type="ChEBI" id="CHEBI:16526"/>
        <dbReference type="ChEBI" id="CHEBI:64479"/>
        <dbReference type="ChEBI" id="CHEBI:78449"/>
        <dbReference type="ChEBI" id="CHEBI:78776"/>
        <dbReference type="ChEBI" id="CHEBI:138651"/>
    </reaction>
</comment>
<dbReference type="PIRSF" id="PIRSF000447">
    <property type="entry name" value="KAS_II"/>
    <property type="match status" value="1"/>
</dbReference>
<accession>G8TVH7</accession>
<dbReference type="PATRIC" id="fig|679936.5.peg.2520"/>
<evidence type="ECO:0000256" key="11">
    <source>
        <dbReference type="ARBA" id="ARBA00024006"/>
    </source>
</evidence>
<keyword evidence="8" id="KW-0443">Lipid metabolism</keyword>
<dbReference type="Pfam" id="PF00109">
    <property type="entry name" value="ketoacyl-synt"/>
    <property type="match status" value="1"/>
</dbReference>
<dbReference type="NCBIfam" id="TIGR03150">
    <property type="entry name" value="fabF"/>
    <property type="match status" value="1"/>
</dbReference>
<dbReference type="InterPro" id="IPR014030">
    <property type="entry name" value="Ketoacyl_synth_N"/>
</dbReference>
<dbReference type="AlphaFoldDB" id="G8TVH7"/>
<dbReference type="PANTHER" id="PTHR11712">
    <property type="entry name" value="POLYKETIDE SYNTHASE-RELATED"/>
    <property type="match status" value="1"/>
</dbReference>
<evidence type="ECO:0000313" key="18">
    <source>
        <dbReference type="EMBL" id="AEW05896.1"/>
    </source>
</evidence>
<dbReference type="InterPro" id="IPR016039">
    <property type="entry name" value="Thiolase-like"/>
</dbReference>
<dbReference type="InterPro" id="IPR000794">
    <property type="entry name" value="Beta-ketoacyl_synthase"/>
</dbReference>
<evidence type="ECO:0000256" key="3">
    <source>
        <dbReference type="ARBA" id="ARBA00012356"/>
    </source>
</evidence>
<dbReference type="GO" id="GO:0004315">
    <property type="term" value="F:3-oxoacyl-[acyl-carrier-protein] synthase activity"/>
    <property type="evidence" value="ECO:0007669"/>
    <property type="project" value="UniProtKB-UniRule"/>
</dbReference>
<evidence type="ECO:0000256" key="8">
    <source>
        <dbReference type="ARBA" id="ARBA00023098"/>
    </source>
</evidence>
<evidence type="ECO:0000313" key="19">
    <source>
        <dbReference type="Proteomes" id="UP000005439"/>
    </source>
</evidence>
<feature type="active site" description="For beta-ketoacyl synthase activity" evidence="15">
    <location>
        <position position="176"/>
    </location>
</feature>
<keyword evidence="6 14" id="KW-0808">Transferase</keyword>
<protein>
    <recommendedName>
        <fullName evidence="4 14">3-oxoacyl-[acyl-carrier-protein] synthase 2</fullName>
        <ecNumber evidence="3 14">2.3.1.179</ecNumber>
    </recommendedName>
</protein>
<dbReference type="CDD" id="cd00834">
    <property type="entry name" value="KAS_I_II"/>
    <property type="match status" value="1"/>
</dbReference>
<dbReference type="GO" id="GO:0005829">
    <property type="term" value="C:cytosol"/>
    <property type="evidence" value="ECO:0007669"/>
    <property type="project" value="TreeGrafter"/>
</dbReference>
<evidence type="ECO:0000256" key="14">
    <source>
        <dbReference type="PIRNR" id="PIRNR000447"/>
    </source>
</evidence>
<dbReference type="HOGENOM" id="CLU_000022_69_2_9"/>
<evidence type="ECO:0000256" key="7">
    <source>
        <dbReference type="ARBA" id="ARBA00022832"/>
    </source>
</evidence>
<dbReference type="UniPathway" id="UPA00094"/>
<dbReference type="EC" id="2.3.1.179" evidence="3 14"/>
<proteinExistence type="inferred from homology"/>
<evidence type="ECO:0000256" key="13">
    <source>
        <dbReference type="ARBA" id="ARBA00047659"/>
    </source>
</evidence>
<dbReference type="EMBL" id="CP003179">
    <property type="protein sequence ID" value="AEW05896.1"/>
    <property type="molecule type" value="Genomic_DNA"/>
</dbReference>
<gene>
    <name evidence="18" type="ordered locus">Sulac_2433</name>
</gene>
<evidence type="ECO:0000256" key="6">
    <source>
        <dbReference type="ARBA" id="ARBA00022679"/>
    </source>
</evidence>
<name>G8TVH7_SULAD</name>
<keyword evidence="5 14" id="KW-0444">Lipid biosynthesis</keyword>
<keyword evidence="10 14" id="KW-0012">Acyltransferase</keyword>
<evidence type="ECO:0000256" key="5">
    <source>
        <dbReference type="ARBA" id="ARBA00022516"/>
    </source>
</evidence>
<dbReference type="PROSITE" id="PS00606">
    <property type="entry name" value="KS3_1"/>
    <property type="match status" value="1"/>
</dbReference>
<dbReference type="KEGG" id="sap:Sulac_2433"/>
<dbReference type="InterPro" id="IPR020841">
    <property type="entry name" value="PKS_Beta-ketoAc_synthase_dom"/>
</dbReference>
<dbReference type="SMART" id="SM00825">
    <property type="entry name" value="PKS_KS"/>
    <property type="match status" value="1"/>
</dbReference>
<reference evidence="19" key="1">
    <citation type="submission" date="2011-12" db="EMBL/GenBank/DDBJ databases">
        <title>The complete genome of chromosome of Sulfobacillus acidophilus DSM 10332.</title>
        <authorList>
            <person name="Lucas S."/>
            <person name="Han J."/>
            <person name="Lapidus A."/>
            <person name="Bruce D."/>
            <person name="Goodwin L."/>
            <person name="Pitluck S."/>
            <person name="Peters L."/>
            <person name="Kyrpides N."/>
            <person name="Mavromatis K."/>
            <person name="Ivanova N."/>
            <person name="Mikhailova N."/>
            <person name="Chertkov O."/>
            <person name="Saunders E."/>
            <person name="Detter J.C."/>
            <person name="Tapia R."/>
            <person name="Han C."/>
            <person name="Land M."/>
            <person name="Hauser L."/>
            <person name="Markowitz V."/>
            <person name="Cheng J.-F."/>
            <person name="Hugenholtz P."/>
            <person name="Woyke T."/>
            <person name="Wu D."/>
            <person name="Pukall R."/>
            <person name="Gehrich-Schroeter G."/>
            <person name="Schneider S."/>
            <person name="Klenk H.-P."/>
            <person name="Eisen J.A."/>
        </authorList>
    </citation>
    <scope>NUCLEOTIDE SEQUENCE [LARGE SCALE GENOMIC DNA]</scope>
    <source>
        <strain evidence="19">ATCC 700253 / DSM 10332 / NAL</strain>
    </source>
</reference>
<organism evidence="18 19">
    <name type="scientific">Sulfobacillus acidophilus (strain ATCC 700253 / DSM 10332 / NAL)</name>
    <dbReference type="NCBI Taxonomy" id="679936"/>
    <lineage>
        <taxon>Bacteria</taxon>
        <taxon>Bacillati</taxon>
        <taxon>Bacillota</taxon>
        <taxon>Clostridia</taxon>
        <taxon>Eubacteriales</taxon>
        <taxon>Clostridiales Family XVII. Incertae Sedis</taxon>
        <taxon>Sulfobacillus</taxon>
    </lineage>
</organism>
<evidence type="ECO:0000256" key="4">
    <source>
        <dbReference type="ARBA" id="ARBA00014657"/>
    </source>
</evidence>
<dbReference type="NCBIfam" id="NF005589">
    <property type="entry name" value="PRK07314.1"/>
    <property type="match status" value="1"/>
</dbReference>
<comment type="similarity">
    <text evidence="2 14 16">Belongs to the thiolase-like superfamily. Beta-ketoacyl-ACP synthases family.</text>
</comment>
<comment type="catalytic activity">
    <reaction evidence="12 14">
        <text>(9Z)-hexadecenoyl-[ACP] + malonyl-[ACP] + H(+) = 3-oxo-(11Z)-octadecenoyl-[ACP] + holo-[ACP] + CO2</text>
        <dbReference type="Rhea" id="RHEA:55040"/>
        <dbReference type="Rhea" id="RHEA-COMP:9623"/>
        <dbReference type="Rhea" id="RHEA-COMP:9685"/>
        <dbReference type="Rhea" id="RHEA-COMP:10800"/>
        <dbReference type="Rhea" id="RHEA-COMP:14074"/>
        <dbReference type="ChEBI" id="CHEBI:15378"/>
        <dbReference type="ChEBI" id="CHEBI:16526"/>
        <dbReference type="ChEBI" id="CHEBI:64479"/>
        <dbReference type="ChEBI" id="CHEBI:78449"/>
        <dbReference type="ChEBI" id="CHEBI:83989"/>
        <dbReference type="ChEBI" id="CHEBI:138538"/>
        <dbReference type="EC" id="2.3.1.179"/>
    </reaction>
</comment>
<evidence type="ECO:0000256" key="15">
    <source>
        <dbReference type="PIRSR" id="PIRSR000447-1"/>
    </source>
</evidence>
<dbReference type="PROSITE" id="PS52004">
    <property type="entry name" value="KS3_2"/>
    <property type="match status" value="1"/>
</dbReference>
<comment type="pathway">
    <text evidence="1 14">Lipid metabolism; fatty acid biosynthesis.</text>
</comment>
<keyword evidence="7" id="KW-0276">Fatty acid metabolism</keyword>
<evidence type="ECO:0000256" key="16">
    <source>
        <dbReference type="RuleBase" id="RU003694"/>
    </source>
</evidence>
<keyword evidence="19" id="KW-1185">Reference proteome</keyword>
<reference evidence="18 19" key="2">
    <citation type="journal article" date="2012" name="Stand. Genomic Sci.">
        <title>Complete genome sequence of the moderately thermophilic mineral-sulfide-oxidizing firmicute Sulfobacillus acidophilus type strain (NAL(T)).</title>
        <authorList>
            <person name="Anderson I."/>
            <person name="Chertkov O."/>
            <person name="Chen A."/>
            <person name="Saunders E."/>
            <person name="Lapidus A."/>
            <person name="Nolan M."/>
            <person name="Lucas S."/>
            <person name="Hammon N."/>
            <person name="Deshpande S."/>
            <person name="Cheng J.F."/>
            <person name="Han C."/>
            <person name="Tapia R."/>
            <person name="Goodwin L.A."/>
            <person name="Pitluck S."/>
            <person name="Liolios K."/>
            <person name="Pagani I."/>
            <person name="Ivanova N."/>
            <person name="Mikhailova N."/>
            <person name="Pati A."/>
            <person name="Palaniappan K."/>
            <person name="Land M."/>
            <person name="Pan C."/>
            <person name="Rohde M."/>
            <person name="Pukall R."/>
            <person name="Goker M."/>
            <person name="Detter J.C."/>
            <person name="Woyke T."/>
            <person name="Bristow J."/>
            <person name="Eisen J.A."/>
            <person name="Markowitz V."/>
            <person name="Hugenholtz P."/>
            <person name="Kyrpides N.C."/>
            <person name="Klenk H.P."/>
            <person name="Mavromatis K."/>
        </authorList>
    </citation>
    <scope>NUCLEOTIDE SEQUENCE [LARGE SCALE GENOMIC DNA]</scope>
    <source>
        <strain evidence="19">ATCC 700253 / DSM 10332 / NAL</strain>
    </source>
</reference>
<evidence type="ECO:0000256" key="1">
    <source>
        <dbReference type="ARBA" id="ARBA00005194"/>
    </source>
</evidence>
<dbReference type="FunFam" id="3.40.47.10:FF:000009">
    <property type="entry name" value="3-oxoacyl-[acyl-carrier-protein] synthase 2"/>
    <property type="match status" value="1"/>
</dbReference>
<dbReference type="InterPro" id="IPR017568">
    <property type="entry name" value="3-oxoacyl-ACP_synth-2"/>
</dbReference>
<dbReference type="PANTHER" id="PTHR11712:SF336">
    <property type="entry name" value="3-OXOACYL-[ACYL-CARRIER-PROTEIN] SYNTHASE, MITOCHONDRIAL"/>
    <property type="match status" value="1"/>
</dbReference>
<feature type="domain" description="Ketosynthase family 3 (KS3)" evidence="17">
    <location>
        <begin position="16"/>
        <end position="423"/>
    </location>
</feature>
<dbReference type="InterPro" id="IPR018201">
    <property type="entry name" value="Ketoacyl_synth_AS"/>
</dbReference>
<evidence type="ECO:0000259" key="17">
    <source>
        <dbReference type="PROSITE" id="PS52004"/>
    </source>
</evidence>
<dbReference type="Gene3D" id="3.40.47.10">
    <property type="match status" value="1"/>
</dbReference>
<evidence type="ECO:0000256" key="10">
    <source>
        <dbReference type="ARBA" id="ARBA00023315"/>
    </source>
</evidence>
<evidence type="ECO:0000256" key="2">
    <source>
        <dbReference type="ARBA" id="ARBA00008467"/>
    </source>
</evidence>
<dbReference type="SUPFAM" id="SSF53901">
    <property type="entry name" value="Thiolase-like"/>
    <property type="match status" value="2"/>
</dbReference>
<dbReference type="GO" id="GO:0006633">
    <property type="term" value="P:fatty acid biosynthetic process"/>
    <property type="evidence" value="ECO:0007669"/>
    <property type="project" value="UniProtKB-UniRule"/>
</dbReference>
<evidence type="ECO:0000256" key="9">
    <source>
        <dbReference type="ARBA" id="ARBA00023160"/>
    </source>
</evidence>
<comment type="function">
    <text evidence="11 14">Involved in the type II fatty acid elongation cycle. Catalyzes the elongation of a wide range of acyl-ACP by the addition of two carbons from malonyl-ACP to an acyl acceptor. Can efficiently catalyze the conversion of palmitoleoyl-ACP (cis-hexadec-9-enoyl-ACP) to cis-vaccenoyl-ACP (cis-octadec-11-enoyl-ACP), an essential step in the thermal regulation of fatty acid composition.</text>
</comment>
<keyword evidence="9 14" id="KW-0275">Fatty acid biosynthesis</keyword>
<dbReference type="Proteomes" id="UP000005439">
    <property type="component" value="Chromosome"/>
</dbReference>
<dbReference type="InterPro" id="IPR014031">
    <property type="entry name" value="Ketoacyl_synth_C"/>
</dbReference>